<dbReference type="OrthoDB" id="406544at2759"/>
<dbReference type="Proteomes" id="UP000620104">
    <property type="component" value="Unassembled WGS sequence"/>
</dbReference>
<evidence type="ECO:0000256" key="1">
    <source>
        <dbReference type="ARBA" id="ARBA00005495"/>
    </source>
</evidence>
<dbReference type="InterPro" id="IPR011057">
    <property type="entry name" value="Mss4-like_sf"/>
</dbReference>
<dbReference type="PANTHER" id="PTHR33337">
    <property type="entry name" value="GFA DOMAIN-CONTAINING PROTEIN"/>
    <property type="match status" value="1"/>
</dbReference>
<keyword evidence="2" id="KW-0479">Metal-binding</keyword>
<keyword evidence="7" id="KW-1185">Reference proteome</keyword>
<keyword evidence="4" id="KW-0456">Lyase</keyword>
<proteinExistence type="inferred from homology"/>
<dbReference type="PANTHER" id="PTHR33337:SF44">
    <property type="entry name" value="DUF636 DOMAIN PROTEIN (AFU_ORTHOLOGUE AFUA_1G09754)"/>
    <property type="match status" value="1"/>
</dbReference>
<gene>
    <name evidence="6" type="ORF">NliqN6_2859</name>
</gene>
<evidence type="ECO:0000313" key="7">
    <source>
        <dbReference type="Proteomes" id="UP000620104"/>
    </source>
</evidence>
<protein>
    <recommendedName>
        <fullName evidence="5">CENP-V/GFA domain-containing protein</fullName>
    </recommendedName>
</protein>
<evidence type="ECO:0000256" key="4">
    <source>
        <dbReference type="ARBA" id="ARBA00023239"/>
    </source>
</evidence>
<evidence type="ECO:0000256" key="2">
    <source>
        <dbReference type="ARBA" id="ARBA00022723"/>
    </source>
</evidence>
<comment type="similarity">
    <text evidence="1">Belongs to the Gfa family.</text>
</comment>
<dbReference type="GO" id="GO:0016846">
    <property type="term" value="F:carbon-sulfur lyase activity"/>
    <property type="evidence" value="ECO:0007669"/>
    <property type="project" value="InterPro"/>
</dbReference>
<evidence type="ECO:0000313" key="6">
    <source>
        <dbReference type="EMBL" id="GHJ86457.1"/>
    </source>
</evidence>
<evidence type="ECO:0000256" key="3">
    <source>
        <dbReference type="ARBA" id="ARBA00022833"/>
    </source>
</evidence>
<reference evidence="6" key="1">
    <citation type="submission" date="2020-07" db="EMBL/GenBank/DDBJ databases">
        <title>Draft Genome Sequence of a Deep-Sea Yeast, Naganishia (Cryptococcus) liquefaciens strain N6.</title>
        <authorList>
            <person name="Han Y.W."/>
            <person name="Kajitani R."/>
            <person name="Morimoto H."/>
            <person name="Parhat M."/>
            <person name="Tsubouchi H."/>
            <person name="Bakenova O."/>
            <person name="Ogata M."/>
            <person name="Argunhan B."/>
            <person name="Aoki R."/>
            <person name="Kajiwara S."/>
            <person name="Itoh T."/>
            <person name="Iwasaki H."/>
        </authorList>
    </citation>
    <scope>NUCLEOTIDE SEQUENCE</scope>
    <source>
        <strain evidence="6">N6</strain>
    </source>
</reference>
<accession>A0A8H3YFQ6</accession>
<dbReference type="InterPro" id="IPR006913">
    <property type="entry name" value="CENP-V/GFA"/>
</dbReference>
<evidence type="ECO:0000259" key="5">
    <source>
        <dbReference type="PROSITE" id="PS51891"/>
    </source>
</evidence>
<feature type="domain" description="CENP-V/GFA" evidence="5">
    <location>
        <begin position="5"/>
        <end position="134"/>
    </location>
</feature>
<dbReference type="PROSITE" id="PS51891">
    <property type="entry name" value="CENP_V_GFA"/>
    <property type="match status" value="1"/>
</dbReference>
<comment type="caution">
    <text evidence="6">The sequence shown here is derived from an EMBL/GenBank/DDBJ whole genome shotgun (WGS) entry which is preliminary data.</text>
</comment>
<keyword evidence="3" id="KW-0862">Zinc</keyword>
<name>A0A8H3YFQ6_9TREE</name>
<dbReference type="GO" id="GO:0046872">
    <property type="term" value="F:metal ion binding"/>
    <property type="evidence" value="ECO:0007669"/>
    <property type="project" value="UniProtKB-KW"/>
</dbReference>
<sequence>MPLTLKGSCHCKQVEFELDSNTPVPYMICQCNICRKVGGYMGSCNIMGNTDTLKITKGKDKIKEYRAVLEFNKDGTPGKRSNGTRSFCSECSSMLWNYDEEWAHWIYPFASVIDSPNPLPGIPGYPEFPMSPTTRTEGARMGMPDEGDKPELYVLMRASCPSHVPVPCDAVVYKEYPPGAGIEAWHKATGTWVD</sequence>
<dbReference type="EMBL" id="BLZA01000018">
    <property type="protein sequence ID" value="GHJ86457.1"/>
    <property type="molecule type" value="Genomic_DNA"/>
</dbReference>
<dbReference type="SUPFAM" id="SSF51316">
    <property type="entry name" value="Mss4-like"/>
    <property type="match status" value="1"/>
</dbReference>
<dbReference type="Pfam" id="PF04828">
    <property type="entry name" value="GFA"/>
    <property type="match status" value="1"/>
</dbReference>
<organism evidence="6 7">
    <name type="scientific">Naganishia liquefaciens</name>
    <dbReference type="NCBI Taxonomy" id="104408"/>
    <lineage>
        <taxon>Eukaryota</taxon>
        <taxon>Fungi</taxon>
        <taxon>Dikarya</taxon>
        <taxon>Basidiomycota</taxon>
        <taxon>Agaricomycotina</taxon>
        <taxon>Tremellomycetes</taxon>
        <taxon>Filobasidiales</taxon>
        <taxon>Filobasidiaceae</taxon>
        <taxon>Naganishia</taxon>
    </lineage>
</organism>
<dbReference type="Gene3D" id="3.90.1590.10">
    <property type="entry name" value="glutathione-dependent formaldehyde- activating enzyme (gfa)"/>
    <property type="match status" value="1"/>
</dbReference>
<dbReference type="AlphaFoldDB" id="A0A8H3YFQ6"/>